<dbReference type="RefSeq" id="WP_204979828.1">
    <property type="nucleotide sequence ID" value="NZ_JBHTII010000001.1"/>
</dbReference>
<dbReference type="EMBL" id="JBHTII010000001">
    <property type="protein sequence ID" value="MFD0788900.1"/>
    <property type="molecule type" value="Genomic_DNA"/>
</dbReference>
<gene>
    <name evidence="7" type="ORF">ACFQ0P_00705</name>
</gene>
<sequence>MTTTPIDLQRPEGKGLATGTLGLWGSTVIGLASTAPVYSLVATLGFVVLAVGAQAPIAFVIAFIPMLFIAFAYRELNNEIPDCGTTFTWGTKAFGPWVGWLGGWGVAVAGMVVLANLAQIAGIYFWALIDGIVRTPEDALLSDNVLLVTATGVVFIAAMTWVSWRGVEIGERIQNVLLAIQYAALAIFVIAALWHFFAGTAPDPTPFDWAWFNPFAFSEWSGFIEAILLALFIYWGWDTCLALNEETKDPKRIPGRAALLTTVILLVTYVGVTVAAMMYAGLGESGTGLGNEANADDFFLAIKDGLLGPLGWVLVVAVMISAISSTQTTILPTARGTLAMAAYKALPRRFATVHPRYKTPSFSTLVMGAVAIVYYVGMTLISDNILQDSILSLGLAIAFYYGITGYACVWYYRRELFTSTRNFFYKFLFPLLGALMLTYAFIQSAIDMYNPDYGYSGGVGPVGSTFLLGIGALAFGVVLMVLWYLFPRAKPFFRGESLNRETPVLVPDDPTNYGRSIDRGLT</sequence>
<dbReference type="Gene3D" id="1.20.1740.10">
    <property type="entry name" value="Amino acid/polyamine transporter I"/>
    <property type="match status" value="1"/>
</dbReference>
<keyword evidence="3 6" id="KW-0812">Transmembrane</keyword>
<feature type="transmembrane region" description="Helical" evidence="6">
    <location>
        <begin position="97"/>
        <end position="125"/>
    </location>
</feature>
<feature type="transmembrane region" description="Helical" evidence="6">
    <location>
        <begin position="389"/>
        <end position="412"/>
    </location>
</feature>
<protein>
    <submittedName>
        <fullName evidence="7">APC family permease</fullName>
    </submittedName>
</protein>
<evidence type="ECO:0000256" key="5">
    <source>
        <dbReference type="ARBA" id="ARBA00023136"/>
    </source>
</evidence>
<dbReference type="InterPro" id="IPR002293">
    <property type="entry name" value="AA/rel_permease1"/>
</dbReference>
<keyword evidence="5 6" id="KW-0472">Membrane</keyword>
<feature type="transmembrane region" description="Helical" evidence="6">
    <location>
        <begin position="176"/>
        <end position="197"/>
    </location>
</feature>
<feature type="transmembrane region" description="Helical" evidence="6">
    <location>
        <begin position="57"/>
        <end position="76"/>
    </location>
</feature>
<feature type="transmembrane region" description="Helical" evidence="6">
    <location>
        <begin position="310"/>
        <end position="338"/>
    </location>
</feature>
<feature type="transmembrane region" description="Helical" evidence="6">
    <location>
        <begin position="217"/>
        <end position="237"/>
    </location>
</feature>
<evidence type="ECO:0000313" key="8">
    <source>
        <dbReference type="Proteomes" id="UP001597055"/>
    </source>
</evidence>
<dbReference type="PIRSF" id="PIRSF006060">
    <property type="entry name" value="AA_transporter"/>
    <property type="match status" value="1"/>
</dbReference>
<evidence type="ECO:0000256" key="6">
    <source>
        <dbReference type="SAM" id="Phobius"/>
    </source>
</evidence>
<reference evidence="8" key="1">
    <citation type="journal article" date="2019" name="Int. J. Syst. Evol. Microbiol.">
        <title>The Global Catalogue of Microorganisms (GCM) 10K type strain sequencing project: providing services to taxonomists for standard genome sequencing and annotation.</title>
        <authorList>
            <consortium name="The Broad Institute Genomics Platform"/>
            <consortium name="The Broad Institute Genome Sequencing Center for Infectious Disease"/>
            <person name="Wu L."/>
            <person name="Ma J."/>
        </authorList>
    </citation>
    <scope>NUCLEOTIDE SEQUENCE [LARGE SCALE GENOMIC DNA]</scope>
    <source>
        <strain evidence="8">CCUG 54523</strain>
    </source>
</reference>
<evidence type="ECO:0000256" key="4">
    <source>
        <dbReference type="ARBA" id="ARBA00022989"/>
    </source>
</evidence>
<feature type="transmembrane region" description="Helical" evidence="6">
    <location>
        <begin position="466"/>
        <end position="486"/>
    </location>
</feature>
<proteinExistence type="predicted"/>
<feature type="transmembrane region" description="Helical" evidence="6">
    <location>
        <begin position="258"/>
        <end position="282"/>
    </location>
</feature>
<feature type="transmembrane region" description="Helical" evidence="6">
    <location>
        <begin position="145"/>
        <end position="164"/>
    </location>
</feature>
<name>A0ABW3ADQ8_9MICO</name>
<keyword evidence="4 6" id="KW-1133">Transmembrane helix</keyword>
<dbReference type="Pfam" id="PF13520">
    <property type="entry name" value="AA_permease_2"/>
    <property type="match status" value="1"/>
</dbReference>
<feature type="transmembrane region" description="Helical" evidence="6">
    <location>
        <begin position="424"/>
        <end position="446"/>
    </location>
</feature>
<accession>A0ABW3ADQ8</accession>
<evidence type="ECO:0000313" key="7">
    <source>
        <dbReference type="EMBL" id="MFD0788900.1"/>
    </source>
</evidence>
<keyword evidence="2" id="KW-1003">Cell membrane</keyword>
<dbReference type="InterPro" id="IPR050367">
    <property type="entry name" value="APC_superfamily"/>
</dbReference>
<evidence type="ECO:0000256" key="3">
    <source>
        <dbReference type="ARBA" id="ARBA00022692"/>
    </source>
</evidence>
<organism evidence="7 8">
    <name type="scientific">Microbacterium insulae</name>
    <dbReference type="NCBI Taxonomy" id="483014"/>
    <lineage>
        <taxon>Bacteria</taxon>
        <taxon>Bacillati</taxon>
        <taxon>Actinomycetota</taxon>
        <taxon>Actinomycetes</taxon>
        <taxon>Micrococcales</taxon>
        <taxon>Microbacteriaceae</taxon>
        <taxon>Microbacterium</taxon>
    </lineage>
</organism>
<comment type="caution">
    <text evidence="7">The sequence shown here is derived from an EMBL/GenBank/DDBJ whole genome shotgun (WGS) entry which is preliminary data.</text>
</comment>
<dbReference type="PANTHER" id="PTHR42770:SF16">
    <property type="entry name" value="AMINO ACID PERMEASE"/>
    <property type="match status" value="1"/>
</dbReference>
<dbReference type="PANTHER" id="PTHR42770">
    <property type="entry name" value="AMINO ACID TRANSPORTER-RELATED"/>
    <property type="match status" value="1"/>
</dbReference>
<feature type="transmembrane region" description="Helical" evidence="6">
    <location>
        <begin position="359"/>
        <end position="377"/>
    </location>
</feature>
<keyword evidence="8" id="KW-1185">Reference proteome</keyword>
<dbReference type="Proteomes" id="UP001597055">
    <property type="component" value="Unassembled WGS sequence"/>
</dbReference>
<evidence type="ECO:0000256" key="2">
    <source>
        <dbReference type="ARBA" id="ARBA00022475"/>
    </source>
</evidence>
<evidence type="ECO:0000256" key="1">
    <source>
        <dbReference type="ARBA" id="ARBA00004651"/>
    </source>
</evidence>
<feature type="transmembrane region" description="Helical" evidence="6">
    <location>
        <begin position="21"/>
        <end position="51"/>
    </location>
</feature>
<comment type="subcellular location">
    <subcellularLocation>
        <location evidence="1">Cell membrane</location>
        <topology evidence="1">Multi-pass membrane protein</topology>
    </subcellularLocation>
</comment>